<dbReference type="Pfam" id="PF00107">
    <property type="entry name" value="ADH_zinc_N"/>
    <property type="match status" value="1"/>
</dbReference>
<dbReference type="SMART" id="SM00829">
    <property type="entry name" value="PKS_ER"/>
    <property type="match status" value="1"/>
</dbReference>
<proteinExistence type="inferred from homology"/>
<keyword evidence="5" id="KW-1185">Reference proteome</keyword>
<dbReference type="InterPro" id="IPR013154">
    <property type="entry name" value="ADH-like_N"/>
</dbReference>
<dbReference type="Pfam" id="PF08240">
    <property type="entry name" value="ADH_N"/>
    <property type="match status" value="1"/>
</dbReference>
<keyword evidence="2" id="KW-0560">Oxidoreductase</keyword>
<evidence type="ECO:0000256" key="2">
    <source>
        <dbReference type="ARBA" id="ARBA00023002"/>
    </source>
</evidence>
<feature type="domain" description="Enoyl reductase (ER)" evidence="3">
    <location>
        <begin position="2"/>
        <end position="287"/>
    </location>
</feature>
<dbReference type="InterPro" id="IPR013149">
    <property type="entry name" value="ADH-like_C"/>
</dbReference>
<sequence length="289" mass="30628">MGMFINTYPVILGNDLAGEVVEISQGVTAGFHTGQRILAHALSLKTSENKHAEFQRYVIVDVRAACPIPEGMEYRDACVIPLAVSTVAESLYQSEHLGLPLPSHNPRKIGKNILIWGGSSSVGSSAIQLVVASGLDVVTTASAKNFEYCKKLGAKAVFDCGSPTVFADLKAELEKEDVVGALDAIGNPDTTLKITEVLAQQGNQIITTVKPPPPHPPVGVTVTRVYGSFVPSTEAGKTIYKDFLPAALESGQFKPAPDAEIIGKGLDNLQKGLDRLNRGGSAKKIVVLL</sequence>
<dbReference type="Gene3D" id="3.40.50.720">
    <property type="entry name" value="NAD(P)-binding Rossmann-like Domain"/>
    <property type="match status" value="1"/>
</dbReference>
<dbReference type="CDD" id="cd08249">
    <property type="entry name" value="enoyl_reductase_like"/>
    <property type="match status" value="1"/>
</dbReference>
<evidence type="ECO:0000259" key="3">
    <source>
        <dbReference type="SMART" id="SM00829"/>
    </source>
</evidence>
<reference evidence="4 5" key="1">
    <citation type="submission" date="2020-03" db="EMBL/GenBank/DDBJ databases">
        <title>Draft Genome Sequence of Cudoniella acicularis.</title>
        <authorList>
            <person name="Buettner E."/>
            <person name="Kellner H."/>
        </authorList>
    </citation>
    <scope>NUCLEOTIDE SEQUENCE [LARGE SCALE GENOMIC DNA]</scope>
    <source>
        <strain evidence="4 5">DSM 108380</strain>
    </source>
</reference>
<evidence type="ECO:0000313" key="4">
    <source>
        <dbReference type="EMBL" id="KAF4636154.1"/>
    </source>
</evidence>
<dbReference type="InterPro" id="IPR011032">
    <property type="entry name" value="GroES-like_sf"/>
</dbReference>
<evidence type="ECO:0000256" key="1">
    <source>
        <dbReference type="ARBA" id="ARBA00008072"/>
    </source>
</evidence>
<dbReference type="SUPFAM" id="SSF51735">
    <property type="entry name" value="NAD(P)-binding Rossmann-fold domains"/>
    <property type="match status" value="1"/>
</dbReference>
<dbReference type="InterPro" id="IPR047122">
    <property type="entry name" value="Trans-enoyl_RdTase-like"/>
</dbReference>
<dbReference type="OrthoDB" id="48317at2759"/>
<dbReference type="InterPro" id="IPR036291">
    <property type="entry name" value="NAD(P)-bd_dom_sf"/>
</dbReference>
<dbReference type="InterPro" id="IPR020843">
    <property type="entry name" value="ER"/>
</dbReference>
<evidence type="ECO:0000313" key="5">
    <source>
        <dbReference type="Proteomes" id="UP000566819"/>
    </source>
</evidence>
<protein>
    <recommendedName>
        <fullName evidence="3">Enoyl reductase (ER) domain-containing protein</fullName>
    </recommendedName>
</protein>
<accession>A0A8H4RUC6</accession>
<dbReference type="Gene3D" id="3.90.180.10">
    <property type="entry name" value="Medium-chain alcohol dehydrogenases, catalytic domain"/>
    <property type="match status" value="1"/>
</dbReference>
<organism evidence="4 5">
    <name type="scientific">Cudoniella acicularis</name>
    <dbReference type="NCBI Taxonomy" id="354080"/>
    <lineage>
        <taxon>Eukaryota</taxon>
        <taxon>Fungi</taxon>
        <taxon>Dikarya</taxon>
        <taxon>Ascomycota</taxon>
        <taxon>Pezizomycotina</taxon>
        <taxon>Leotiomycetes</taxon>
        <taxon>Helotiales</taxon>
        <taxon>Tricladiaceae</taxon>
        <taxon>Cudoniella</taxon>
    </lineage>
</organism>
<dbReference type="PANTHER" id="PTHR45348:SF2">
    <property type="entry name" value="ZINC-TYPE ALCOHOL DEHYDROGENASE-LIKE PROTEIN C2E1P3.01"/>
    <property type="match status" value="1"/>
</dbReference>
<dbReference type="PANTHER" id="PTHR45348">
    <property type="entry name" value="HYPOTHETICAL OXIDOREDUCTASE (EUROFUNG)"/>
    <property type="match status" value="1"/>
</dbReference>
<comment type="similarity">
    <text evidence="1">Belongs to the zinc-containing alcohol dehydrogenase family.</text>
</comment>
<name>A0A8H4RUC6_9HELO</name>
<dbReference type="Proteomes" id="UP000566819">
    <property type="component" value="Unassembled WGS sequence"/>
</dbReference>
<comment type="caution">
    <text evidence="4">The sequence shown here is derived from an EMBL/GenBank/DDBJ whole genome shotgun (WGS) entry which is preliminary data.</text>
</comment>
<dbReference type="GO" id="GO:0016651">
    <property type="term" value="F:oxidoreductase activity, acting on NAD(P)H"/>
    <property type="evidence" value="ECO:0007669"/>
    <property type="project" value="InterPro"/>
</dbReference>
<gene>
    <name evidence="4" type="ORF">G7Y89_g1938</name>
</gene>
<dbReference type="AlphaFoldDB" id="A0A8H4RUC6"/>
<dbReference type="EMBL" id="JAAMPI010000080">
    <property type="protein sequence ID" value="KAF4636154.1"/>
    <property type="molecule type" value="Genomic_DNA"/>
</dbReference>
<dbReference type="SUPFAM" id="SSF50129">
    <property type="entry name" value="GroES-like"/>
    <property type="match status" value="1"/>
</dbReference>